<gene>
    <name evidence="2" type="ORF">O9G_000793</name>
</gene>
<dbReference type="AlphaFoldDB" id="A0A075AR56"/>
<dbReference type="HOGENOM" id="CLU_2028066_0_0_1"/>
<name>A0A075AR56_ROZAC</name>
<feature type="transmembrane region" description="Helical" evidence="1">
    <location>
        <begin position="20"/>
        <end position="41"/>
    </location>
</feature>
<dbReference type="OrthoDB" id="47007at2759"/>
<dbReference type="Gene3D" id="3.40.50.720">
    <property type="entry name" value="NAD(P)-binding Rossmann-like Domain"/>
    <property type="match status" value="1"/>
</dbReference>
<dbReference type="SUPFAM" id="SSF51735">
    <property type="entry name" value="NAD(P)-binding Rossmann-fold domains"/>
    <property type="match status" value="1"/>
</dbReference>
<proteinExistence type="predicted"/>
<dbReference type="InterPro" id="IPR036291">
    <property type="entry name" value="NAD(P)-bd_dom_sf"/>
</dbReference>
<evidence type="ECO:0000256" key="1">
    <source>
        <dbReference type="SAM" id="Phobius"/>
    </source>
</evidence>
<keyword evidence="1" id="KW-0812">Transmembrane</keyword>
<evidence type="ECO:0000313" key="3">
    <source>
        <dbReference type="Proteomes" id="UP000030755"/>
    </source>
</evidence>
<accession>A0A075AR56</accession>
<organism evidence="2 3">
    <name type="scientific">Rozella allomycis (strain CSF55)</name>
    <dbReference type="NCBI Taxonomy" id="988480"/>
    <lineage>
        <taxon>Eukaryota</taxon>
        <taxon>Fungi</taxon>
        <taxon>Fungi incertae sedis</taxon>
        <taxon>Cryptomycota</taxon>
        <taxon>Cryptomycota incertae sedis</taxon>
        <taxon>Rozella</taxon>
    </lineage>
</organism>
<evidence type="ECO:0000313" key="2">
    <source>
        <dbReference type="EMBL" id="EPZ32718.1"/>
    </source>
</evidence>
<sequence>MDFPFYVAVLGNSGSFIPEHPVIAIVTGGSGGIGMAVIKLLKKDHNITRIINLDKVEVKYEEEADSRTEWINVDFAGPSFNKIVSKLLNKINPSAYVIVIHCAGMLNIAKTNTIFDGRHAEE</sequence>
<keyword evidence="1" id="KW-0472">Membrane</keyword>
<keyword evidence="3" id="KW-1185">Reference proteome</keyword>
<reference evidence="2 3" key="1">
    <citation type="journal article" date="2013" name="Curr. Biol.">
        <title>Shared signatures of parasitism and phylogenomics unite Cryptomycota and microsporidia.</title>
        <authorList>
            <person name="James T.Y."/>
            <person name="Pelin A."/>
            <person name="Bonen L."/>
            <person name="Ahrendt S."/>
            <person name="Sain D."/>
            <person name="Corradi N."/>
            <person name="Stajich J.E."/>
        </authorList>
    </citation>
    <scope>NUCLEOTIDE SEQUENCE [LARGE SCALE GENOMIC DNA]</scope>
    <source>
        <strain evidence="2 3">CSF55</strain>
    </source>
</reference>
<keyword evidence="1" id="KW-1133">Transmembrane helix</keyword>
<protein>
    <recommendedName>
        <fullName evidence="4">NAD(P)-binding domain-containing protein</fullName>
    </recommendedName>
</protein>
<evidence type="ECO:0008006" key="4">
    <source>
        <dbReference type="Google" id="ProtNLM"/>
    </source>
</evidence>
<dbReference type="EMBL" id="KE561117">
    <property type="protein sequence ID" value="EPZ32718.1"/>
    <property type="molecule type" value="Genomic_DNA"/>
</dbReference>
<dbReference type="Proteomes" id="UP000030755">
    <property type="component" value="Unassembled WGS sequence"/>
</dbReference>